<feature type="transmembrane region" description="Helical" evidence="1">
    <location>
        <begin position="88"/>
        <end position="107"/>
    </location>
</feature>
<evidence type="ECO:0000313" key="5">
    <source>
        <dbReference type="Proteomes" id="UP000678276"/>
    </source>
</evidence>
<evidence type="ECO:0000259" key="2">
    <source>
        <dbReference type="PROSITE" id="PS50883"/>
    </source>
</evidence>
<organism evidence="4 5">
    <name type="scientific">Jiella mangrovi</name>
    <dbReference type="NCBI Taxonomy" id="2821407"/>
    <lineage>
        <taxon>Bacteria</taxon>
        <taxon>Pseudomonadati</taxon>
        <taxon>Pseudomonadota</taxon>
        <taxon>Alphaproteobacteria</taxon>
        <taxon>Hyphomicrobiales</taxon>
        <taxon>Aurantimonadaceae</taxon>
        <taxon>Jiella</taxon>
    </lineage>
</organism>
<feature type="domain" description="GGDEF" evidence="3">
    <location>
        <begin position="365"/>
        <end position="497"/>
    </location>
</feature>
<feature type="transmembrane region" description="Helical" evidence="1">
    <location>
        <begin position="12"/>
        <end position="41"/>
    </location>
</feature>
<dbReference type="SUPFAM" id="SSF55073">
    <property type="entry name" value="Nucleotide cyclase"/>
    <property type="match status" value="1"/>
</dbReference>
<evidence type="ECO:0000313" key="4">
    <source>
        <dbReference type="EMBL" id="MBP0618076.1"/>
    </source>
</evidence>
<dbReference type="InterPro" id="IPR035919">
    <property type="entry name" value="EAL_sf"/>
</dbReference>
<dbReference type="PANTHER" id="PTHR44757">
    <property type="entry name" value="DIGUANYLATE CYCLASE DGCP"/>
    <property type="match status" value="1"/>
</dbReference>
<dbReference type="NCBIfam" id="TIGR00254">
    <property type="entry name" value="GGDEF"/>
    <property type="match status" value="1"/>
</dbReference>
<proteinExistence type="predicted"/>
<protein>
    <submittedName>
        <fullName evidence="4">EAL domain-containing protein</fullName>
    </submittedName>
</protein>
<accession>A0ABS4BN52</accession>
<dbReference type="SMART" id="SM00052">
    <property type="entry name" value="EAL"/>
    <property type="match status" value="1"/>
</dbReference>
<dbReference type="PANTHER" id="PTHR44757:SF2">
    <property type="entry name" value="BIOFILM ARCHITECTURE MAINTENANCE PROTEIN MBAA"/>
    <property type="match status" value="1"/>
</dbReference>
<dbReference type="Pfam" id="PF00563">
    <property type="entry name" value="EAL"/>
    <property type="match status" value="1"/>
</dbReference>
<feature type="transmembrane region" description="Helical" evidence="1">
    <location>
        <begin position="47"/>
        <end position="68"/>
    </location>
</feature>
<dbReference type="SUPFAM" id="SSF141868">
    <property type="entry name" value="EAL domain-like"/>
    <property type="match status" value="1"/>
</dbReference>
<dbReference type="InterPro" id="IPR043128">
    <property type="entry name" value="Rev_trsase/Diguanyl_cyclase"/>
</dbReference>
<dbReference type="CDD" id="cd01949">
    <property type="entry name" value="GGDEF"/>
    <property type="match status" value="1"/>
</dbReference>
<comment type="caution">
    <text evidence="4">The sequence shown here is derived from an EMBL/GenBank/DDBJ whole genome shotgun (WGS) entry which is preliminary data.</text>
</comment>
<keyword evidence="1" id="KW-0812">Transmembrane</keyword>
<dbReference type="CDD" id="cd01948">
    <property type="entry name" value="EAL"/>
    <property type="match status" value="1"/>
</dbReference>
<keyword evidence="1" id="KW-1133">Transmembrane helix</keyword>
<evidence type="ECO:0000256" key="1">
    <source>
        <dbReference type="SAM" id="Phobius"/>
    </source>
</evidence>
<dbReference type="Pfam" id="PF12860">
    <property type="entry name" value="PAS_7"/>
    <property type="match status" value="1"/>
</dbReference>
<feature type="transmembrane region" description="Helical" evidence="1">
    <location>
        <begin position="113"/>
        <end position="132"/>
    </location>
</feature>
<dbReference type="EMBL" id="JAGJCF010000024">
    <property type="protein sequence ID" value="MBP0618076.1"/>
    <property type="molecule type" value="Genomic_DNA"/>
</dbReference>
<dbReference type="RefSeq" id="WP_209597462.1">
    <property type="nucleotide sequence ID" value="NZ_JAGJCF010000024.1"/>
</dbReference>
<dbReference type="PROSITE" id="PS50883">
    <property type="entry name" value="EAL"/>
    <property type="match status" value="1"/>
</dbReference>
<dbReference type="InterPro" id="IPR052155">
    <property type="entry name" value="Biofilm_reg_signaling"/>
</dbReference>
<dbReference type="Gene3D" id="3.30.70.270">
    <property type="match status" value="1"/>
</dbReference>
<sequence>MPSTVPLERQKILVGSLFSSPASLIISDAVGIMVMLISWLWSGESAFCALAVATLVVLLGRLATLARYRRDSHKDELRQRLRRWDIEFQIGATLFAGLQGLSCFHAIAATNNVAVQILNVIAAVAFASGSVARNAARPKYVIVQVLFLYIPLMMALERSDQPYYRGLALFIILCMVTNFVIVLSLYRNLRALADATSRARCSEASSRKHAEQADLALRSMSHGLVSFDKALSRELQNDRHGELYGVGNDAIVPDLETMLACAVKSGRLSPSDAMLIRQDANRTLNHQATTARELNIPGGKTFLVHVEPTDGGGVLMVTQDITESKLNQQKIETLARTDPLTGMANRHELDRILTSIGPGFHEGIASVAILYIDLDDFQTINDSLGHAAGDSVLVAIAERIRSSVRLSDFLARFGGDEFVAIIPSADAEESLAAANRIIEALAPPIVIGERKFSISASIGIAIGPSHGCEGDGLMTAADLALHESKIAGKGRASLFCPEMAASFRRRTELDGEMREGIAAGQFEVHYQPIVEIKSQKVVSVEALARWKHPVKGQISPAEFIPIAERSDLICELGEWVLSRVCDDIAQLPEDVSVSVNVSPVQFSKPERLLAAIRKMVEANRFPAERIELELTESVLVDDPEQTLRTMAELRSLGLRFALDDFGTGYASIGYLATYSFDKVKIDRSFASAAHKSDASRSVVELIQHLADRIGFIVVAEGLEEERQVEAIAATGIALAQGYYFGRPQPIAGLVQGLRSSAVRSVA</sequence>
<dbReference type="Proteomes" id="UP000678276">
    <property type="component" value="Unassembled WGS sequence"/>
</dbReference>
<dbReference type="SMART" id="SM00267">
    <property type="entry name" value="GGDEF"/>
    <property type="match status" value="1"/>
</dbReference>
<reference evidence="4 5" key="1">
    <citation type="submission" date="2021-04" db="EMBL/GenBank/DDBJ databases">
        <title>Whole genome sequence of Jiella sp. KSK16Y-1.</title>
        <authorList>
            <person name="Tuo L."/>
        </authorList>
    </citation>
    <scope>NUCLEOTIDE SEQUENCE [LARGE SCALE GENOMIC DNA]</scope>
    <source>
        <strain evidence="4 5">KSK16Y-1</strain>
    </source>
</reference>
<gene>
    <name evidence="4" type="ORF">J6595_21045</name>
</gene>
<dbReference type="Gene3D" id="3.20.20.450">
    <property type="entry name" value="EAL domain"/>
    <property type="match status" value="1"/>
</dbReference>
<dbReference type="Pfam" id="PF00990">
    <property type="entry name" value="GGDEF"/>
    <property type="match status" value="1"/>
</dbReference>
<name>A0ABS4BN52_9HYPH</name>
<keyword evidence="5" id="KW-1185">Reference proteome</keyword>
<dbReference type="InterPro" id="IPR000160">
    <property type="entry name" value="GGDEF_dom"/>
</dbReference>
<feature type="transmembrane region" description="Helical" evidence="1">
    <location>
        <begin position="162"/>
        <end position="186"/>
    </location>
</feature>
<evidence type="ECO:0000259" key="3">
    <source>
        <dbReference type="PROSITE" id="PS50887"/>
    </source>
</evidence>
<dbReference type="InterPro" id="IPR001633">
    <property type="entry name" value="EAL_dom"/>
</dbReference>
<keyword evidence="1" id="KW-0472">Membrane</keyword>
<dbReference type="PROSITE" id="PS50887">
    <property type="entry name" value="GGDEF"/>
    <property type="match status" value="1"/>
</dbReference>
<dbReference type="InterPro" id="IPR029787">
    <property type="entry name" value="Nucleotide_cyclase"/>
</dbReference>
<feature type="domain" description="EAL" evidence="2">
    <location>
        <begin position="506"/>
        <end position="757"/>
    </location>
</feature>